<dbReference type="CDD" id="cd00340">
    <property type="entry name" value="GSH_Peroxidase"/>
    <property type="match status" value="1"/>
</dbReference>
<evidence type="ECO:0000256" key="2">
    <source>
        <dbReference type="ARBA" id="ARBA00022559"/>
    </source>
</evidence>
<proteinExistence type="inferred from homology"/>
<dbReference type="RefSeq" id="WP_036716919.1">
    <property type="nucleotide sequence ID" value="NZ_JRKS01000006.1"/>
</dbReference>
<gene>
    <name evidence="6" type="ORF">IC63_03360</name>
</gene>
<keyword evidence="3 5" id="KW-0560">Oxidoreductase</keyword>
<dbReference type="Gene3D" id="3.40.30.10">
    <property type="entry name" value="Glutaredoxin"/>
    <property type="match status" value="1"/>
</dbReference>
<name>A0A099FFI1_9RHOB</name>
<dbReference type="PANTHER" id="PTHR11592">
    <property type="entry name" value="GLUTATHIONE PEROXIDASE"/>
    <property type="match status" value="1"/>
</dbReference>
<evidence type="ECO:0000256" key="1">
    <source>
        <dbReference type="ARBA" id="ARBA00006926"/>
    </source>
</evidence>
<dbReference type="SUPFAM" id="SSF52833">
    <property type="entry name" value="Thioredoxin-like"/>
    <property type="match status" value="1"/>
</dbReference>
<dbReference type="AlphaFoldDB" id="A0A099FFI1"/>
<dbReference type="GO" id="GO:0004601">
    <property type="term" value="F:peroxidase activity"/>
    <property type="evidence" value="ECO:0007669"/>
    <property type="project" value="UniProtKB-KW"/>
</dbReference>
<reference evidence="6 7" key="1">
    <citation type="submission" date="2014-09" db="EMBL/GenBank/DDBJ databases">
        <authorList>
            <person name="McGinnis J.M."/>
            <person name="Wolfgang W.J."/>
        </authorList>
    </citation>
    <scope>NUCLEOTIDE SEQUENCE [LARGE SCALE GENOMIC DNA]</scope>
    <source>
        <strain evidence="6 7">HAMBI 3106</strain>
    </source>
</reference>
<dbReference type="InterPro" id="IPR000889">
    <property type="entry name" value="Glutathione_peroxidase"/>
</dbReference>
<evidence type="ECO:0000256" key="5">
    <source>
        <dbReference type="RuleBase" id="RU000499"/>
    </source>
</evidence>
<dbReference type="PIRSF" id="PIRSF000303">
    <property type="entry name" value="Glutathion_perox"/>
    <property type="match status" value="1"/>
</dbReference>
<dbReference type="OrthoDB" id="9785502at2"/>
<dbReference type="EMBL" id="JRKS01000006">
    <property type="protein sequence ID" value="KGJ08857.1"/>
    <property type="molecule type" value="Genomic_DNA"/>
</dbReference>
<evidence type="ECO:0000313" key="7">
    <source>
        <dbReference type="Proteomes" id="UP000029917"/>
    </source>
</evidence>
<evidence type="ECO:0000256" key="3">
    <source>
        <dbReference type="ARBA" id="ARBA00023002"/>
    </source>
</evidence>
<dbReference type="PROSITE" id="PS51355">
    <property type="entry name" value="GLUTATHIONE_PEROXID_3"/>
    <property type="match status" value="1"/>
</dbReference>
<dbReference type="InterPro" id="IPR029759">
    <property type="entry name" value="GPX_AS"/>
</dbReference>
<accession>A0A099FFI1</accession>
<dbReference type="GO" id="GO:0034599">
    <property type="term" value="P:cellular response to oxidative stress"/>
    <property type="evidence" value="ECO:0007669"/>
    <property type="project" value="TreeGrafter"/>
</dbReference>
<keyword evidence="2 5" id="KW-0575">Peroxidase</keyword>
<dbReference type="InterPro" id="IPR036249">
    <property type="entry name" value="Thioredoxin-like_sf"/>
</dbReference>
<comment type="caution">
    <text evidence="6">The sequence shown here is derived from an EMBL/GenBank/DDBJ whole genome shotgun (WGS) entry which is preliminary data.</text>
</comment>
<dbReference type="STRING" id="690417.IC63_03360"/>
<dbReference type="PROSITE" id="PS00460">
    <property type="entry name" value="GLUTATHIONE_PEROXID_1"/>
    <property type="match status" value="1"/>
</dbReference>
<dbReference type="PRINTS" id="PR01011">
    <property type="entry name" value="GLUTPROXDASE"/>
</dbReference>
<evidence type="ECO:0000256" key="4">
    <source>
        <dbReference type="PIRSR" id="PIRSR000303-1"/>
    </source>
</evidence>
<dbReference type="Pfam" id="PF00255">
    <property type="entry name" value="GSHPx"/>
    <property type="match status" value="1"/>
</dbReference>
<keyword evidence="7" id="KW-1185">Reference proteome</keyword>
<organism evidence="6 7">
    <name type="scientific">Paracoccus sphaerophysae</name>
    <dbReference type="NCBI Taxonomy" id="690417"/>
    <lineage>
        <taxon>Bacteria</taxon>
        <taxon>Pseudomonadati</taxon>
        <taxon>Pseudomonadota</taxon>
        <taxon>Alphaproteobacteria</taxon>
        <taxon>Rhodobacterales</taxon>
        <taxon>Paracoccaceae</taxon>
        <taxon>Paracoccus</taxon>
    </lineage>
</organism>
<dbReference type="Proteomes" id="UP000029917">
    <property type="component" value="Unassembled WGS sequence"/>
</dbReference>
<reference evidence="6 7" key="2">
    <citation type="submission" date="2014-10" db="EMBL/GenBank/DDBJ databases">
        <title>Paracoccus sanguinis sp. nov., isolated from clinical specimens of New York State patients.</title>
        <authorList>
            <person name="Mingle L.A."/>
            <person name="Cole J.A."/>
            <person name="Lapierre P."/>
            <person name="Musser K.A."/>
        </authorList>
    </citation>
    <scope>NUCLEOTIDE SEQUENCE [LARGE SCALE GENOMIC DNA]</scope>
    <source>
        <strain evidence="6 7">HAMBI 3106</strain>
    </source>
</reference>
<feature type="active site" evidence="4">
    <location>
        <position position="36"/>
    </location>
</feature>
<dbReference type="PANTHER" id="PTHR11592:SF40">
    <property type="entry name" value="THIOREDOXIN_GLUTATHIONE PEROXIDASE BTUE"/>
    <property type="match status" value="1"/>
</dbReference>
<protein>
    <recommendedName>
        <fullName evidence="5">Glutathione peroxidase</fullName>
    </recommendedName>
</protein>
<sequence>MTDLADIELTMNDGRAAALADWRGKVVLLVNVASKCGLTGQYEGIEALYRARKDAGLVVLGVPANDFKQQEPGSDAEILDFCRTTYDVSFPLAAKTSVAGEGKHPLYAALTSAIPTAEGDGPWRERLAGYGIAVNPAPEVQWNFEKFLIGRDGRVIARFAPDVAADDPRLTAAIDTALAQPAPAA</sequence>
<comment type="similarity">
    <text evidence="1 5">Belongs to the glutathione peroxidase family.</text>
</comment>
<evidence type="ECO:0000313" key="6">
    <source>
        <dbReference type="EMBL" id="KGJ08857.1"/>
    </source>
</evidence>